<dbReference type="Gene3D" id="3.30.720.100">
    <property type="match status" value="1"/>
</dbReference>
<evidence type="ECO:0000259" key="1">
    <source>
        <dbReference type="Pfam" id="PF06983"/>
    </source>
</evidence>
<proteinExistence type="predicted"/>
<feature type="domain" description="PhnB-like" evidence="1">
    <location>
        <begin position="3"/>
        <end position="134"/>
    </location>
</feature>
<dbReference type="PANTHER" id="PTHR33990:SF4">
    <property type="entry name" value="PHNB-LIKE DOMAIN-CONTAINING PROTEIN"/>
    <property type="match status" value="1"/>
</dbReference>
<protein>
    <recommendedName>
        <fullName evidence="1">PhnB-like domain-containing protein</fullName>
    </recommendedName>
</protein>
<dbReference type="PANTHER" id="PTHR33990">
    <property type="entry name" value="PROTEIN YJDN-RELATED"/>
    <property type="match status" value="1"/>
</dbReference>
<sequence length="142" mass="15784">MMQKVTTFLMFVGPVAGQAEEAITLYTSLFENSEIVHIQRRGPNDWGEAEGSVEHAVFTLNGQEFMAMDSSAGHAFNFTPSISLFVRCASEAEIDAVYTKLSEGGQVLMPLDEYPFSKKFCWLNDKYGVSWQLTLTEGHDAS</sequence>
<reference evidence="2 3" key="1">
    <citation type="submission" date="2017-11" db="EMBL/GenBank/DDBJ databases">
        <title>Evolution of Phototrophy in the Chloroflexi Phylum Driven by Horizontal Gene Transfer.</title>
        <authorList>
            <person name="Ward L.M."/>
            <person name="Hemp J."/>
            <person name="Shih P.M."/>
            <person name="Mcglynn S.E."/>
            <person name="Fischer W."/>
        </authorList>
    </citation>
    <scope>NUCLEOTIDE SEQUENCE [LARGE SCALE GENOMIC DNA]</scope>
    <source>
        <strain evidence="2">JP3_7</strain>
    </source>
</reference>
<dbReference type="InterPro" id="IPR028973">
    <property type="entry name" value="PhnB-like"/>
</dbReference>
<dbReference type="Proteomes" id="UP000230790">
    <property type="component" value="Unassembled WGS sequence"/>
</dbReference>
<dbReference type="PIRSF" id="PIRSF021700">
    <property type="entry name" value="3_dmu_93_MTrfase"/>
    <property type="match status" value="1"/>
</dbReference>
<dbReference type="Gene3D" id="3.30.720.110">
    <property type="match status" value="1"/>
</dbReference>
<dbReference type="SUPFAM" id="SSF54593">
    <property type="entry name" value="Glyoxalase/Bleomycin resistance protein/Dihydroxybiphenyl dioxygenase"/>
    <property type="match status" value="1"/>
</dbReference>
<accession>A0A2M8QD97</accession>
<comment type="caution">
    <text evidence="2">The sequence shown here is derived from an EMBL/GenBank/DDBJ whole genome shotgun (WGS) entry which is preliminary data.</text>
</comment>
<name>A0A2M8QD97_9CHLR</name>
<dbReference type="EMBL" id="PGTN01000035">
    <property type="protein sequence ID" value="PJF47777.1"/>
    <property type="molecule type" value="Genomic_DNA"/>
</dbReference>
<dbReference type="Pfam" id="PF06983">
    <property type="entry name" value="3-dmu-9_3-mt"/>
    <property type="match status" value="1"/>
</dbReference>
<dbReference type="InterPro" id="IPR009725">
    <property type="entry name" value="3_dmu_93_MTrfase"/>
</dbReference>
<evidence type="ECO:0000313" key="3">
    <source>
        <dbReference type="Proteomes" id="UP000230790"/>
    </source>
</evidence>
<dbReference type="InterPro" id="IPR029068">
    <property type="entry name" value="Glyas_Bleomycin-R_OHBP_Dase"/>
</dbReference>
<evidence type="ECO:0000313" key="2">
    <source>
        <dbReference type="EMBL" id="PJF47777.1"/>
    </source>
</evidence>
<dbReference type="CDD" id="cd06588">
    <property type="entry name" value="PhnB_like"/>
    <property type="match status" value="1"/>
</dbReference>
<organism evidence="2 3">
    <name type="scientific">Candidatus Thermofonsia Clade 3 bacterium</name>
    <dbReference type="NCBI Taxonomy" id="2364212"/>
    <lineage>
        <taxon>Bacteria</taxon>
        <taxon>Bacillati</taxon>
        <taxon>Chloroflexota</taxon>
        <taxon>Candidatus Thermofontia</taxon>
        <taxon>Candidatus Thermofonsia Clade 3</taxon>
    </lineage>
</organism>
<gene>
    <name evidence="2" type="ORF">CUN48_06765</name>
</gene>
<dbReference type="AlphaFoldDB" id="A0A2M8QD97"/>